<keyword evidence="4" id="KW-1185">Reference proteome</keyword>
<dbReference type="InterPro" id="IPR058474">
    <property type="entry name" value="DUF8160"/>
</dbReference>
<dbReference type="Proteomes" id="UP000054387">
    <property type="component" value="Unassembled WGS sequence"/>
</dbReference>
<reference evidence="3 4" key="1">
    <citation type="submission" date="2015-12" db="EMBL/GenBank/DDBJ databases">
        <title>Haloprofundus marisrubri gen. nov., sp. nov., an extremely halophilic archaeon isolated from the Discovery deep brine-seawater interface in the Red Sea.</title>
        <authorList>
            <person name="Zhang G."/>
            <person name="Stingl U."/>
            <person name="Rashid M."/>
        </authorList>
    </citation>
    <scope>NUCLEOTIDE SEQUENCE [LARGE SCALE GENOMIC DNA]</scope>
    <source>
        <strain evidence="3 4">SB9</strain>
    </source>
</reference>
<feature type="compositionally biased region" description="Acidic residues" evidence="1">
    <location>
        <begin position="64"/>
        <end position="76"/>
    </location>
</feature>
<feature type="compositionally biased region" description="Low complexity" evidence="1">
    <location>
        <begin position="44"/>
        <end position="63"/>
    </location>
</feature>
<accession>A0A0W1R3V7</accession>
<dbReference type="EMBL" id="LOPU01000038">
    <property type="protein sequence ID" value="KTG07841.1"/>
    <property type="molecule type" value="Genomic_DNA"/>
</dbReference>
<gene>
    <name evidence="3" type="ORF">AUR64_02080</name>
</gene>
<evidence type="ECO:0000259" key="2">
    <source>
        <dbReference type="Pfam" id="PF26492"/>
    </source>
</evidence>
<dbReference type="RefSeq" id="WP_058583481.1">
    <property type="nucleotide sequence ID" value="NZ_LOPU01000038.1"/>
</dbReference>
<evidence type="ECO:0000313" key="3">
    <source>
        <dbReference type="EMBL" id="KTG07841.1"/>
    </source>
</evidence>
<protein>
    <recommendedName>
        <fullName evidence="2">DUF8160 domain-containing protein</fullName>
    </recommendedName>
</protein>
<feature type="compositionally biased region" description="Basic and acidic residues" evidence="1">
    <location>
        <begin position="1"/>
        <end position="17"/>
    </location>
</feature>
<organism evidence="3 4">
    <name type="scientific">Haloprofundus marisrubri</name>
    <dbReference type="NCBI Taxonomy" id="1514971"/>
    <lineage>
        <taxon>Archaea</taxon>
        <taxon>Methanobacteriati</taxon>
        <taxon>Methanobacteriota</taxon>
        <taxon>Stenosarchaea group</taxon>
        <taxon>Halobacteria</taxon>
        <taxon>Halobacteriales</taxon>
        <taxon>Haloferacaceae</taxon>
        <taxon>Haloprofundus</taxon>
    </lineage>
</organism>
<proteinExistence type="predicted"/>
<sequence>MTQKDEELERSTRRLGDRFGAAKSSAGDSQQADGEGDESNSDQSETSSGTETEPTSSSGSNPEAETDDASSTEEVPEWVPTTLYLPEETRRDLRRFLKRLTLDYPEIEDAQKRELHTALIQVAMDRPEAVADRTEELSDTDN</sequence>
<feature type="region of interest" description="Disordered" evidence="1">
    <location>
        <begin position="1"/>
        <end position="90"/>
    </location>
</feature>
<evidence type="ECO:0000256" key="1">
    <source>
        <dbReference type="SAM" id="MobiDB-lite"/>
    </source>
</evidence>
<feature type="domain" description="DUF8160" evidence="2">
    <location>
        <begin position="26"/>
        <end position="106"/>
    </location>
</feature>
<dbReference type="Pfam" id="PF26492">
    <property type="entry name" value="DUF8160"/>
    <property type="match status" value="1"/>
</dbReference>
<evidence type="ECO:0000313" key="4">
    <source>
        <dbReference type="Proteomes" id="UP000054387"/>
    </source>
</evidence>
<comment type="caution">
    <text evidence="3">The sequence shown here is derived from an EMBL/GenBank/DDBJ whole genome shotgun (WGS) entry which is preliminary data.</text>
</comment>
<dbReference type="AlphaFoldDB" id="A0A0W1R3V7"/>
<name>A0A0W1R3V7_9EURY</name>